<name>A0A084BC87_STACB</name>
<dbReference type="EMBL" id="KL647400">
    <property type="protein sequence ID" value="KEY75166.1"/>
    <property type="molecule type" value="Genomic_DNA"/>
</dbReference>
<feature type="compositionally biased region" description="Basic and acidic residues" evidence="1">
    <location>
        <begin position="127"/>
        <end position="137"/>
    </location>
</feature>
<proteinExistence type="predicted"/>
<dbReference type="AlphaFoldDB" id="A0A084BC87"/>
<keyword evidence="3" id="KW-1185">Reference proteome</keyword>
<evidence type="ECO:0000313" key="2">
    <source>
        <dbReference type="EMBL" id="KEY75166.1"/>
    </source>
</evidence>
<organism evidence="2 3">
    <name type="scientific">Stachybotrys chartarum (strain CBS 109288 / IBT 7711)</name>
    <name type="common">Toxic black mold</name>
    <name type="synonym">Stilbospora chartarum</name>
    <dbReference type="NCBI Taxonomy" id="1280523"/>
    <lineage>
        <taxon>Eukaryota</taxon>
        <taxon>Fungi</taxon>
        <taxon>Dikarya</taxon>
        <taxon>Ascomycota</taxon>
        <taxon>Pezizomycotina</taxon>
        <taxon>Sordariomycetes</taxon>
        <taxon>Hypocreomycetidae</taxon>
        <taxon>Hypocreales</taxon>
        <taxon>Stachybotryaceae</taxon>
        <taxon>Stachybotrys</taxon>
    </lineage>
</organism>
<protein>
    <submittedName>
        <fullName evidence="2">Uncharacterized protein</fullName>
    </submittedName>
</protein>
<dbReference type="Proteomes" id="UP000028045">
    <property type="component" value="Unassembled WGS sequence"/>
</dbReference>
<evidence type="ECO:0000313" key="3">
    <source>
        <dbReference type="Proteomes" id="UP000028045"/>
    </source>
</evidence>
<gene>
    <name evidence="2" type="ORF">S7711_10488</name>
</gene>
<feature type="region of interest" description="Disordered" evidence="1">
    <location>
        <begin position="124"/>
        <end position="157"/>
    </location>
</feature>
<dbReference type="HOGENOM" id="CLU_1679100_0_0_1"/>
<reference evidence="2 3" key="1">
    <citation type="journal article" date="2014" name="BMC Genomics">
        <title>Comparative genome sequencing reveals chemotype-specific gene clusters in the toxigenic black mold Stachybotrys.</title>
        <authorList>
            <person name="Semeiks J."/>
            <person name="Borek D."/>
            <person name="Otwinowski Z."/>
            <person name="Grishin N.V."/>
        </authorList>
    </citation>
    <scope>NUCLEOTIDE SEQUENCE [LARGE SCALE GENOMIC DNA]</scope>
    <source>
        <strain evidence="3">CBS 109288 / IBT 7711</strain>
    </source>
</reference>
<evidence type="ECO:0000256" key="1">
    <source>
        <dbReference type="SAM" id="MobiDB-lite"/>
    </source>
</evidence>
<accession>A0A084BC87</accession>
<sequence>MPEVVHYGLGLGYDMRRDTAVNPKDGSPISDPEVLLASRLDRAMIDVGLELRKLYPQMVFSSSTRLSGVYLRDLDAEYTADLLTGSLKLKLIGEQGIAARPRALHEVGETVGDAGEQKGVVPTAEVQRQRKEGHNEAKGISTGTQHEEGKQKWWKKF</sequence>